<dbReference type="Gene3D" id="3.40.50.1820">
    <property type="entry name" value="alpha/beta hydrolase"/>
    <property type="match status" value="1"/>
</dbReference>
<proteinExistence type="predicted"/>
<evidence type="ECO:0008006" key="3">
    <source>
        <dbReference type="Google" id="ProtNLM"/>
    </source>
</evidence>
<reference evidence="2" key="1">
    <citation type="submission" date="2015-05" db="EMBL/GenBank/DDBJ databases">
        <authorList>
            <person name="Rovetto F."/>
            <person name="Cocolin L."/>
            <person name="Illeghems K."/>
            <person name="Van Nieuwerburgh F."/>
            <person name="Houf K."/>
        </authorList>
    </citation>
    <scope>NUCLEOTIDE SEQUENCE [LARGE SCALE GENOMIC DNA]</scope>
    <source>
        <strain evidence="2">DU22</strain>
    </source>
</reference>
<dbReference type="AlphaFoldDB" id="A0A1C0B549"/>
<dbReference type="EMBL" id="LCUJ01000009">
    <property type="protein sequence ID" value="OCL97663.1"/>
    <property type="molecule type" value="Genomic_DNA"/>
</dbReference>
<dbReference type="SUPFAM" id="SSF53474">
    <property type="entry name" value="alpha/beta-Hydrolases"/>
    <property type="match status" value="1"/>
</dbReference>
<evidence type="ECO:0000313" key="2">
    <source>
        <dbReference type="Proteomes" id="UP000093281"/>
    </source>
</evidence>
<sequence>MKLVTNNIKTIDNSLHVLILIAGTTDPINYDINGKARSYGTTTQEVKSNPESYSNVPINYWDKEFKEQLEALDKKYVNLVLFPFHGWTGDNSVENREIAGQYLINRLCGANGEKPYYEKTWQNKEITFHLLGHSHGGNVINEMTQQISRLGSQWPEKWKIKSLIYLSTPFFKKLHQVKVDESFFHKDAEVFHAHCDFDLTQRMLADFSMEALARVLISNEMEMLGKSIQKLLNYEFPEISYKIEDVDKRWYGVDLELVIPYSEGREFYNKFIELFKDVQNVLNSLDKLVIQFSKETNFELSDKIKKDLGQELLRYKRTIIPANSAKSIKDMIKNISQEIQKNIDSFQSRYNIHENSKANYIIRNIVEDFKINKLVDLLLVFLNINPTTLESEEEYSIWNILYEILDFNIHTFDNTYIKPDIQFKGTFLETKISDFDATYLDQYNNKKEKENFYKFISYIENIEKKYEQEANQTNLLDLIFTLIVGQLGKSSYSYKGFNFGTTFQIFAKWWKINRISKLDFKASEFEKRLFQLADIVKNFETIFKTRYFGSLSDSKDSNEKIGSISYFLIESHSTSRRKLHKKIEEFLEKIGSKR</sequence>
<accession>A0A1C0B549</accession>
<name>A0A1C0B549_9BACT</name>
<dbReference type="OrthoDB" id="231913at2"/>
<dbReference type="PATRIC" id="fig|544718.51.peg.1784"/>
<evidence type="ECO:0000313" key="1">
    <source>
        <dbReference type="EMBL" id="OCL97663.1"/>
    </source>
</evidence>
<dbReference type="RefSeq" id="WP_066187363.1">
    <property type="nucleotide sequence ID" value="NZ_LCUJ01000009.1"/>
</dbReference>
<comment type="caution">
    <text evidence="1">The sequence shown here is derived from an EMBL/GenBank/DDBJ whole genome shotgun (WGS) entry which is preliminary data.</text>
</comment>
<gene>
    <name evidence="1" type="ORF">AAX29_01816</name>
</gene>
<organism evidence="1 2">
    <name type="scientific">Aliarcobacter thereius</name>
    <dbReference type="NCBI Taxonomy" id="544718"/>
    <lineage>
        <taxon>Bacteria</taxon>
        <taxon>Pseudomonadati</taxon>
        <taxon>Campylobacterota</taxon>
        <taxon>Epsilonproteobacteria</taxon>
        <taxon>Campylobacterales</taxon>
        <taxon>Arcobacteraceae</taxon>
        <taxon>Aliarcobacter</taxon>
    </lineage>
</organism>
<protein>
    <recommendedName>
        <fullName evidence="3">Alpha/beta hydrolase</fullName>
    </recommendedName>
</protein>
<dbReference type="Proteomes" id="UP000093281">
    <property type="component" value="Unassembled WGS sequence"/>
</dbReference>
<dbReference type="InterPro" id="IPR029058">
    <property type="entry name" value="AB_hydrolase_fold"/>
</dbReference>